<comment type="caution">
    <text evidence="11">The sequence shown here is derived from an EMBL/GenBank/DDBJ whole genome shotgun (WGS) entry which is preliminary data.</text>
</comment>
<dbReference type="Pfam" id="PF00735">
    <property type="entry name" value="Septin"/>
    <property type="match status" value="1"/>
</dbReference>
<dbReference type="Pfam" id="PF08389">
    <property type="entry name" value="Xpo1"/>
    <property type="match status" value="1"/>
</dbReference>
<protein>
    <recommendedName>
        <fullName evidence="6">Succinate--CoA ligase [ADP-forming] subunit alpha, mitochondrial</fullName>
        <ecNumber evidence="6">6.2.1.5</ecNumber>
    </recommendedName>
    <alternativeName>
        <fullName evidence="6">Succinyl-CoA synthetase subunit alpha</fullName>
        <shortName evidence="6">SCS-alpha</shortName>
    </alternativeName>
</protein>
<dbReference type="InterPro" id="IPR057941">
    <property type="entry name" value="TPR_TNPO3_IPO13_2nd"/>
</dbReference>
<feature type="binding site" evidence="6">
    <location>
        <position position="1603"/>
    </location>
    <ligand>
        <name>substrate</name>
        <note>ligand shared with subunit beta</note>
    </ligand>
</feature>
<dbReference type="Proteomes" id="UP000559027">
    <property type="component" value="Unassembled WGS sequence"/>
</dbReference>
<feature type="active site" description="Tele-phosphohistidine intermediate" evidence="6">
    <location>
        <position position="1696"/>
    </location>
</feature>
<comment type="similarity">
    <text evidence="6 7">Belongs to the succinate/malate CoA ligase alpha subunit family.</text>
</comment>
<dbReference type="Pfam" id="PF02629">
    <property type="entry name" value="CoA_binding"/>
    <property type="match status" value="1"/>
</dbReference>
<evidence type="ECO:0000256" key="4">
    <source>
        <dbReference type="ARBA" id="ARBA00022741"/>
    </source>
</evidence>
<evidence type="ECO:0000256" key="8">
    <source>
        <dbReference type="RuleBase" id="RU004560"/>
    </source>
</evidence>
<dbReference type="NCBIfam" id="NF004230">
    <property type="entry name" value="PRK05678.1"/>
    <property type="match status" value="1"/>
</dbReference>
<dbReference type="InterPro" id="IPR016491">
    <property type="entry name" value="Septin"/>
</dbReference>
<dbReference type="InterPro" id="IPR058537">
    <property type="entry name" value="TPR_TNPO3_IPO13_4th"/>
</dbReference>
<evidence type="ECO:0000313" key="12">
    <source>
        <dbReference type="Proteomes" id="UP000559027"/>
    </source>
</evidence>
<dbReference type="OrthoDB" id="435593at2759"/>
<dbReference type="SUPFAM" id="SSF48371">
    <property type="entry name" value="ARM repeat"/>
    <property type="match status" value="1"/>
</dbReference>
<dbReference type="CDD" id="cd01850">
    <property type="entry name" value="CDC_Septin"/>
    <property type="match status" value="1"/>
</dbReference>
<evidence type="ECO:0000256" key="3">
    <source>
        <dbReference type="ARBA" id="ARBA00022598"/>
    </source>
</evidence>
<gene>
    <name evidence="11" type="ORF">D9756_004148</name>
</gene>
<dbReference type="GO" id="GO:0004775">
    <property type="term" value="F:succinate-CoA ligase (ADP-forming) activity"/>
    <property type="evidence" value="ECO:0007669"/>
    <property type="project" value="UniProtKB-UniRule"/>
</dbReference>
<feature type="binding site" evidence="6">
    <location>
        <begin position="1460"/>
        <end position="1463"/>
    </location>
    <ligand>
        <name>CoA</name>
        <dbReference type="ChEBI" id="CHEBI:57287"/>
    </ligand>
</feature>
<dbReference type="GO" id="GO:0005525">
    <property type="term" value="F:GTP binding"/>
    <property type="evidence" value="ECO:0007669"/>
    <property type="project" value="UniProtKB-KW"/>
</dbReference>
<comment type="function">
    <text evidence="6">Succinyl-CoA synthetase functions in the citric acid cycle (TCA), coupling the hydrolysis of succinyl-CoA to the synthesis of ATP and thus represents the only step of substrate-level phosphorylation in the TCA. The alpha subunit of the enzyme binds the substrates coenzyme A and phosphate, while succinate binding and nucleotide specificity is provided by the beta subunit.</text>
</comment>
<evidence type="ECO:0000256" key="7">
    <source>
        <dbReference type="RuleBase" id="RU000677"/>
    </source>
</evidence>
<keyword evidence="3 6" id="KW-0436">Ligase</keyword>
<dbReference type="UniPathway" id="UPA00223">
    <property type="reaction ID" value="UER00999"/>
</dbReference>
<dbReference type="Gene3D" id="3.40.50.261">
    <property type="entry name" value="Succinyl-CoA synthetase domains"/>
    <property type="match status" value="1"/>
</dbReference>
<dbReference type="InterPro" id="IPR057942">
    <property type="entry name" value="TPR_TNPO3_IPO13_3rd"/>
</dbReference>
<dbReference type="InterPro" id="IPR036291">
    <property type="entry name" value="NAD(P)-bd_dom_sf"/>
</dbReference>
<dbReference type="PANTHER" id="PTHR12363">
    <property type="entry name" value="TRANSPORTIN 3 AND IMPORTIN 13"/>
    <property type="match status" value="1"/>
</dbReference>
<accession>A0A8H5D974</accession>
<comment type="pathway">
    <text evidence="1 6">Carbohydrate metabolism; tricarboxylic acid cycle; succinate from succinyl-CoA (ligase route): step 1/1.</text>
</comment>
<dbReference type="Pfam" id="PF00549">
    <property type="entry name" value="Ligase_CoA"/>
    <property type="match status" value="1"/>
</dbReference>
<keyword evidence="12" id="KW-1185">Reference proteome</keyword>
<dbReference type="SUPFAM" id="SSF52210">
    <property type="entry name" value="Succinyl-CoA synthetase domains"/>
    <property type="match status" value="1"/>
</dbReference>
<feature type="domain" description="Septin-type G" evidence="10">
    <location>
        <begin position="10"/>
        <end position="283"/>
    </location>
</feature>
<sequence length="1743" mass="193217">MVGLTSQQQNQLRALPRVPGESGLGKSTLVNTLFNTTLYPPKVPLAPSEERPKTVAIESIGADIEESGVRLHLTVVDTPGFGDFVNNDDSWRPIVENIESRFDSYLEQENRVNRSKIVDNRIHACLYFIQATGHSLKQLDIEVMRRLHTKVNLIPIIAKADTLTDEEVLQFKQRVLSDIAYHNIQIFQAPTYENEDEETIAEAEEIASKIPFAVVGSDHFVQTADGRTVRGRAYPWGVVEVDNEEHCDFVKLRQMLVRTYMEELREYTNDVLYENWRTEKLLSMGVAQDSSVFKEINPAARLQEERIMHEAKLAKMEAEMKMVFQQKVQEKEAKLKQSEEELYARHKEMRDALEKQRADLEEKKRRLESGRPLTPEKGSTQRKKGFLRTLGRPSDSNIPWFTSTQLEMMEIDSEAQQVYTNGFVLSHPNSIPSSISTFVMADVQAVLSALQIFNGVPDKASLEAANTWLQDFQHSVNHLSPWTNLDHPSEAWTTCNVLLLSPDAPTPAKLFAAQTFRAKVTYDLNQVASADLLALRDTLLSALHAYHTGPRTILVQLCLSVAGLALQLPAWEDPVQDMIDSFGNNPATVPALLQFLTLLPEELNLNTKIPVTDEEFAERAKILMTQKASKVLATLSMYMEATGVTNAIKKDIFACVRSWLYAGEIRPVQFVSTPLLASAFESLDVEELFDSGVDVLCELIHETQEVSENLDPIRIILPQIIDIRPRIKRDWDNEDRIRGYARLFSEAGETYRMLLVEDPKTYYPLIDAIGECSAYPDLDIVPITFPFWMRLAGILGKKTTVPPLLQNAFKTLMGVIIKHLHFPADTTTFTGQEADNFRSFRHVMGDTLKDCCAVLRTHNCLMATYEMISSALAKGPNFVTWQEVEAPLFAMRSMGAEIDNGDEVAVPKILDLIPRLPSHPRVQYAALLVIARYTEWINLHPHYIQPQLQYVSAGFENSDIEVNAAAGQALKYLCQDCKQHLVDFLPTLHEFLKNTGSKLIQDDRRQVYEAIAHVISAMPIEHAAESLRTFSFDILALLHDVTVKPDPSKEEIDRASDALENLETMLFVIRSFGEDLPTACHNSCGEAWLVFDNFLLKFGSNYDLAERATRVIRHGITLFGIAGLPMAPSVALRMSQGFDATGIPAYVWIGGKIVARYGGEKQNMELQTAIRGMYEHVSKQTVALLSLKSPGEIPDVLQDFVQMLLQIIDITPEIFFDHNIFPAVFGASLAGLTVVHSDIVFATLDLFRAIVMHDCLRPEAQGEEYTQWATMIRGVVREQGYPLMGYLLSGMIGDFPEDAIANVVSIFRVVTAMFPEKILEWLPGVLQQLPAASAPAVAKSQFLADLTSAINERNYDKVKYSITTFNRVSRKARDRRRMGGTVVVVSGNERSVTLTSKLRVPCFAVPTPHTLYTMFHYAGQTFVSTGRRAFSSSASRRSYEDTIKNLLIHKDTKVLCQGLTGKTGTFHVKEALAYGTRMVGGVSPKKAGQTHLGLPIFGSVREAVKETRPDATILYVPPPTAGDAIIEAIENEIPLIVSITEGIPQSDEIRVMNALKSQSKSRLVGPNCPGVINPLGCKMGIQPGHIHKPGKIGIVSRSGTLTYEAVAQTTGVGLGQSLCIGIGGDPFPGTQHIDVIKVFLEDPNTEGIVIIGEIGGSMEEEAAEYIAEYNKKLAKPKPIVGFIAGRTAPPGRRMGHAGAIIAGGKGGAGDKVKALENAGVIVTDSPAKIGSEILKAMQAAGLA</sequence>
<dbReference type="GO" id="GO:0005938">
    <property type="term" value="C:cell cortex"/>
    <property type="evidence" value="ECO:0007669"/>
    <property type="project" value="UniProtKB-ARBA"/>
</dbReference>
<evidence type="ECO:0000256" key="9">
    <source>
        <dbReference type="SAM" id="MobiDB-lite"/>
    </source>
</evidence>
<name>A0A8H5D974_9AGAR</name>
<feature type="binding site" evidence="6">
    <location>
        <position position="1486"/>
    </location>
    <ligand>
        <name>CoA</name>
        <dbReference type="ChEBI" id="CHEBI:57287"/>
    </ligand>
</feature>
<dbReference type="Gene3D" id="1.25.10.10">
    <property type="entry name" value="Leucine-rich Repeat Variant"/>
    <property type="match status" value="1"/>
</dbReference>
<evidence type="ECO:0000256" key="5">
    <source>
        <dbReference type="ARBA" id="ARBA00061754"/>
    </source>
</evidence>
<dbReference type="FunFam" id="3.40.50.300:FF:000196">
    <property type="entry name" value="Cell division control 3"/>
    <property type="match status" value="1"/>
</dbReference>
<feature type="compositionally biased region" description="Basic and acidic residues" evidence="9">
    <location>
        <begin position="355"/>
        <end position="369"/>
    </location>
</feature>
<dbReference type="InterPro" id="IPR011989">
    <property type="entry name" value="ARM-like"/>
</dbReference>
<dbReference type="Pfam" id="PF24138">
    <property type="entry name" value="TPR_TNPO3_IPO13_2nd"/>
    <property type="match status" value="1"/>
</dbReference>
<reference evidence="11 12" key="1">
    <citation type="journal article" date="2020" name="ISME J.">
        <title>Uncovering the hidden diversity of litter-decomposition mechanisms in mushroom-forming fungi.</title>
        <authorList>
            <person name="Floudas D."/>
            <person name="Bentzer J."/>
            <person name="Ahren D."/>
            <person name="Johansson T."/>
            <person name="Persson P."/>
            <person name="Tunlid A."/>
        </authorList>
    </citation>
    <scope>NUCLEOTIDE SEQUENCE [LARGE SCALE GENOMIC DNA]</scope>
    <source>
        <strain evidence="11 12">CBS 146.42</strain>
    </source>
</reference>
<dbReference type="PROSITE" id="PS00399">
    <property type="entry name" value="SUCCINYL_COA_LIG_2"/>
    <property type="match status" value="1"/>
</dbReference>
<organism evidence="11 12">
    <name type="scientific">Leucocoprinus leucothites</name>
    <dbReference type="NCBI Taxonomy" id="201217"/>
    <lineage>
        <taxon>Eukaryota</taxon>
        <taxon>Fungi</taxon>
        <taxon>Dikarya</taxon>
        <taxon>Basidiomycota</taxon>
        <taxon>Agaricomycotina</taxon>
        <taxon>Agaricomycetes</taxon>
        <taxon>Agaricomycetidae</taxon>
        <taxon>Agaricales</taxon>
        <taxon>Agaricineae</taxon>
        <taxon>Agaricaceae</taxon>
        <taxon>Leucocoprinus</taxon>
    </lineage>
</organism>
<evidence type="ECO:0000256" key="1">
    <source>
        <dbReference type="ARBA" id="ARBA00005064"/>
    </source>
</evidence>
<dbReference type="GO" id="GO:0006099">
    <property type="term" value="P:tricarboxylic acid cycle"/>
    <property type="evidence" value="ECO:0007669"/>
    <property type="project" value="UniProtKB-UniRule"/>
</dbReference>
<keyword evidence="8" id="KW-0342">GTP-binding</keyword>
<evidence type="ECO:0000259" key="10">
    <source>
        <dbReference type="PROSITE" id="PS51719"/>
    </source>
</evidence>
<keyword evidence="2 6" id="KW-0816">Tricarboxylic acid cycle</keyword>
<dbReference type="Gene3D" id="3.40.50.720">
    <property type="entry name" value="NAD(P)-binding Rossmann-like Domain"/>
    <property type="match status" value="1"/>
</dbReference>
<dbReference type="SMART" id="SM00881">
    <property type="entry name" value="CoA_binding"/>
    <property type="match status" value="1"/>
</dbReference>
<dbReference type="FunFam" id="3.40.50.720:FF:000002">
    <property type="entry name" value="Succinate--CoA ligase [ADP-forming] subunit alpha"/>
    <property type="match status" value="1"/>
</dbReference>
<dbReference type="InterPro" id="IPR005811">
    <property type="entry name" value="SUCC_ACL_C"/>
</dbReference>
<dbReference type="PANTHER" id="PTHR12363:SF53">
    <property type="entry name" value="MRNA TRANSPORT REGULATOR MTR10"/>
    <property type="match status" value="1"/>
</dbReference>
<comment type="subcellular location">
    <subcellularLocation>
        <location evidence="6">Mitochondrion</location>
    </subcellularLocation>
</comment>
<evidence type="ECO:0000256" key="6">
    <source>
        <dbReference type="HAMAP-Rule" id="MF_03222"/>
    </source>
</evidence>
<dbReference type="Gene3D" id="3.40.50.300">
    <property type="entry name" value="P-loop containing nucleotide triphosphate hydrolases"/>
    <property type="match status" value="1"/>
</dbReference>
<comment type="similarity">
    <text evidence="8">Belongs to the TRAFAC class TrmE-Era-EngA-EngB-Septin-like GTPase superfamily. Septin GTPase family.</text>
</comment>
<dbReference type="PROSITE" id="PS01216">
    <property type="entry name" value="SUCCINYL_COA_LIG_1"/>
    <property type="match status" value="1"/>
</dbReference>
<feature type="region of interest" description="Disordered" evidence="9">
    <location>
        <begin position="355"/>
        <end position="389"/>
    </location>
</feature>
<dbReference type="InterPro" id="IPR016024">
    <property type="entry name" value="ARM-type_fold"/>
</dbReference>
<keyword evidence="4 6" id="KW-0547">Nucleotide-binding</keyword>
<feature type="binding site" evidence="6">
    <location>
        <begin position="1539"/>
        <end position="1541"/>
    </location>
    <ligand>
        <name>CoA</name>
        <dbReference type="ChEBI" id="CHEBI:57287"/>
    </ligand>
</feature>
<comment type="catalytic activity">
    <reaction evidence="6">
        <text>succinate + ATP + CoA = succinyl-CoA + ADP + phosphate</text>
        <dbReference type="Rhea" id="RHEA:17661"/>
        <dbReference type="ChEBI" id="CHEBI:30031"/>
        <dbReference type="ChEBI" id="CHEBI:30616"/>
        <dbReference type="ChEBI" id="CHEBI:43474"/>
        <dbReference type="ChEBI" id="CHEBI:57287"/>
        <dbReference type="ChEBI" id="CHEBI:57292"/>
        <dbReference type="ChEBI" id="CHEBI:456216"/>
        <dbReference type="EC" id="6.2.1.5"/>
    </reaction>
</comment>
<proteinExistence type="inferred from homology"/>
<dbReference type="InterPro" id="IPR017440">
    <property type="entry name" value="Cit_synth/succinyl-CoA_lig_AS"/>
</dbReference>
<dbReference type="InterPro" id="IPR030379">
    <property type="entry name" value="G_SEPTIN_dom"/>
</dbReference>
<dbReference type="Pfam" id="PF24140">
    <property type="entry name" value="TPR_TNPO3_IPO13_3rd"/>
    <property type="match status" value="1"/>
</dbReference>
<dbReference type="Pfam" id="PF24139">
    <property type="entry name" value="TPR_TNPO3_IPO13_4th"/>
    <property type="match status" value="1"/>
</dbReference>
<dbReference type="InterPro" id="IPR027417">
    <property type="entry name" value="P-loop_NTPase"/>
</dbReference>
<dbReference type="InterPro" id="IPR051345">
    <property type="entry name" value="Importin_beta-like_NTR"/>
</dbReference>
<dbReference type="FunFam" id="3.40.50.261:FF:000005">
    <property type="entry name" value="Succinate--CoA ligase [ADP-forming] subunit alpha, mitochondrial"/>
    <property type="match status" value="1"/>
</dbReference>
<dbReference type="EC" id="6.2.1.5" evidence="6"/>
<dbReference type="InterPro" id="IPR033847">
    <property type="entry name" value="Citrt_syn/SCS-alpha_CS"/>
</dbReference>
<comment type="subunit">
    <text evidence="5">Heterodimer of an alpha and a beta subunit. Different beta subunits determine nucleotide specificity. Together with the ATP-specific beta subunit SUCLA2, forms an ADP-forming succinyl-CoA synthetase (A-SCS). Together with the GTP-specific beta subunit SUCLG2 forms a GDP-forming succinyl-CoA synthetase (G-SCS).</text>
</comment>
<dbReference type="InterPro" id="IPR013598">
    <property type="entry name" value="Exportin-1/Importin-b-like"/>
</dbReference>
<dbReference type="EMBL" id="JAACJO010000007">
    <property type="protein sequence ID" value="KAF5355924.1"/>
    <property type="molecule type" value="Genomic_DNA"/>
</dbReference>
<dbReference type="NCBIfam" id="TIGR01019">
    <property type="entry name" value="sucCoAalpha"/>
    <property type="match status" value="1"/>
</dbReference>
<dbReference type="SUPFAM" id="SSF51735">
    <property type="entry name" value="NAD(P)-binding Rossmann-fold domains"/>
    <property type="match status" value="1"/>
</dbReference>
<keyword evidence="6" id="KW-0496">Mitochondrion</keyword>
<dbReference type="GO" id="GO:0006606">
    <property type="term" value="P:protein import into nucleus"/>
    <property type="evidence" value="ECO:0007669"/>
    <property type="project" value="UniProtKB-ARBA"/>
</dbReference>
<evidence type="ECO:0000256" key="2">
    <source>
        <dbReference type="ARBA" id="ARBA00022532"/>
    </source>
</evidence>
<dbReference type="InterPro" id="IPR016102">
    <property type="entry name" value="Succinyl-CoA_synth-like"/>
</dbReference>
<dbReference type="HAMAP" id="MF_01988">
    <property type="entry name" value="Succ_CoA_alpha"/>
    <property type="match status" value="1"/>
</dbReference>
<dbReference type="GO" id="GO:0005739">
    <property type="term" value="C:mitochondrion"/>
    <property type="evidence" value="ECO:0007669"/>
    <property type="project" value="UniProtKB-SubCell"/>
</dbReference>
<evidence type="ECO:0000313" key="11">
    <source>
        <dbReference type="EMBL" id="KAF5355924.1"/>
    </source>
</evidence>
<dbReference type="GO" id="GO:0032156">
    <property type="term" value="C:septin cytoskeleton"/>
    <property type="evidence" value="ECO:0007669"/>
    <property type="project" value="UniProtKB-ARBA"/>
</dbReference>
<dbReference type="PROSITE" id="PS51719">
    <property type="entry name" value="G_SEPTIN"/>
    <property type="match status" value="1"/>
</dbReference>
<dbReference type="SUPFAM" id="SSF52540">
    <property type="entry name" value="P-loop containing nucleoside triphosphate hydrolases"/>
    <property type="match status" value="1"/>
</dbReference>
<dbReference type="PRINTS" id="PR01798">
    <property type="entry name" value="SCOASYNTHASE"/>
</dbReference>
<dbReference type="InterPro" id="IPR003781">
    <property type="entry name" value="CoA-bd"/>
</dbReference>
<dbReference type="InterPro" id="IPR005810">
    <property type="entry name" value="CoA_lig_alpha"/>
</dbReference>